<gene>
    <name evidence="2" type="ORF">HU830_01495</name>
</gene>
<evidence type="ECO:0000313" key="2">
    <source>
        <dbReference type="EMBL" id="NVY95879.1"/>
    </source>
</evidence>
<dbReference type="Proteomes" id="UP000563523">
    <property type="component" value="Unassembled WGS sequence"/>
</dbReference>
<dbReference type="AlphaFoldDB" id="A0A850QYS0"/>
<proteinExistence type="predicted"/>
<name>A0A850QYS0_9LACO</name>
<dbReference type="InterPro" id="IPR002934">
    <property type="entry name" value="Polymerase_NTP_transf_dom"/>
</dbReference>
<sequence length="230" mass="26540">MIAEYIEQNKKLKKLDIIGMIQHGSTVMGVSNDLSDLDIFVVVDGYHAKELVVDIFQHQKIHLQIINVHEFEKFVNTFVQQVLDAKHDLNLMSGRVISGKVLQDRDDTLKRILATAKNKLDFNTLEKKFYYQFLNDLTDTKVADKYVRAMVVGNAVDSLGTMVLVENRITTLNQKWLPLLLKDLLTDDEFQEYISLRFSSINIGENEINTRLKRLAVWLARKKVRGDTNE</sequence>
<evidence type="ECO:0000313" key="3">
    <source>
        <dbReference type="Proteomes" id="UP000563523"/>
    </source>
</evidence>
<dbReference type="SUPFAM" id="SSF81301">
    <property type="entry name" value="Nucleotidyltransferase"/>
    <property type="match status" value="1"/>
</dbReference>
<dbReference type="GO" id="GO:0016779">
    <property type="term" value="F:nucleotidyltransferase activity"/>
    <property type="evidence" value="ECO:0007669"/>
    <property type="project" value="InterPro"/>
</dbReference>
<dbReference type="RefSeq" id="WP_176942041.1">
    <property type="nucleotide sequence ID" value="NZ_JABZEC010000001.1"/>
</dbReference>
<organism evidence="2 3">
    <name type="scientific">Bombilactobacillus apium</name>
    <dbReference type="NCBI Taxonomy" id="2675299"/>
    <lineage>
        <taxon>Bacteria</taxon>
        <taxon>Bacillati</taxon>
        <taxon>Bacillota</taxon>
        <taxon>Bacilli</taxon>
        <taxon>Lactobacillales</taxon>
        <taxon>Lactobacillaceae</taxon>
        <taxon>Bombilactobacillus</taxon>
    </lineage>
</organism>
<reference evidence="2 3" key="1">
    <citation type="submission" date="2020-06" db="EMBL/GenBank/DDBJ databases">
        <authorList>
            <person name="Kang J."/>
        </authorList>
    </citation>
    <scope>NUCLEOTIDE SEQUENCE [LARGE SCALE GENOMIC DNA]</scope>
    <source>
        <strain evidence="2 3">DCY120</strain>
    </source>
</reference>
<comment type="caution">
    <text evidence="2">The sequence shown here is derived from an EMBL/GenBank/DDBJ whole genome shotgun (WGS) entry which is preliminary data.</text>
</comment>
<evidence type="ECO:0000259" key="1">
    <source>
        <dbReference type="Pfam" id="PF01909"/>
    </source>
</evidence>
<keyword evidence="3" id="KW-1185">Reference proteome</keyword>
<dbReference type="InterPro" id="IPR043519">
    <property type="entry name" value="NT_sf"/>
</dbReference>
<dbReference type="Gene3D" id="3.30.460.10">
    <property type="entry name" value="Beta Polymerase, domain 2"/>
    <property type="match status" value="1"/>
</dbReference>
<dbReference type="Pfam" id="PF01909">
    <property type="entry name" value="NTP_transf_2"/>
    <property type="match status" value="1"/>
</dbReference>
<protein>
    <submittedName>
        <fullName evidence="2">Nucleotidyltransferase domain-containing protein</fullName>
    </submittedName>
</protein>
<accession>A0A850QYS0</accession>
<feature type="domain" description="Polymerase nucleotidyl transferase" evidence="1">
    <location>
        <begin position="9"/>
        <end position="82"/>
    </location>
</feature>
<keyword evidence="2" id="KW-0808">Transferase</keyword>
<dbReference type="EMBL" id="JABZEC010000001">
    <property type="protein sequence ID" value="NVY95879.1"/>
    <property type="molecule type" value="Genomic_DNA"/>
</dbReference>